<evidence type="ECO:0000313" key="2">
    <source>
        <dbReference type="EMBL" id="GFH19133.1"/>
    </source>
</evidence>
<name>A0A699Z923_HAELA</name>
<proteinExistence type="predicted"/>
<dbReference type="Proteomes" id="UP000485058">
    <property type="component" value="Unassembled WGS sequence"/>
</dbReference>
<accession>A0A699Z923</accession>
<evidence type="ECO:0000256" key="1">
    <source>
        <dbReference type="SAM" id="MobiDB-lite"/>
    </source>
</evidence>
<protein>
    <submittedName>
        <fullName evidence="2">Uncharacterized protein</fullName>
    </submittedName>
</protein>
<dbReference type="EMBL" id="BLLF01001411">
    <property type="protein sequence ID" value="GFH19133.1"/>
    <property type="molecule type" value="Genomic_DNA"/>
</dbReference>
<organism evidence="2 3">
    <name type="scientific">Haematococcus lacustris</name>
    <name type="common">Green alga</name>
    <name type="synonym">Haematococcus pluvialis</name>
    <dbReference type="NCBI Taxonomy" id="44745"/>
    <lineage>
        <taxon>Eukaryota</taxon>
        <taxon>Viridiplantae</taxon>
        <taxon>Chlorophyta</taxon>
        <taxon>core chlorophytes</taxon>
        <taxon>Chlorophyceae</taxon>
        <taxon>CS clade</taxon>
        <taxon>Chlamydomonadales</taxon>
        <taxon>Haematococcaceae</taxon>
        <taxon>Haematococcus</taxon>
    </lineage>
</organism>
<evidence type="ECO:0000313" key="3">
    <source>
        <dbReference type="Proteomes" id="UP000485058"/>
    </source>
</evidence>
<sequence length="88" mass="9241">MAAGGWLAVQCCALPPCGGPCHATQLQARRSVGLAKGSRWIKLLSPCQRPLLPPPSFPKPKPLPSCRGKARRPAAPRLSSHGLRSAAP</sequence>
<feature type="compositionally biased region" description="Pro residues" evidence="1">
    <location>
        <begin position="51"/>
        <end position="63"/>
    </location>
</feature>
<reference evidence="2 3" key="1">
    <citation type="submission" date="2020-02" db="EMBL/GenBank/DDBJ databases">
        <title>Draft genome sequence of Haematococcus lacustris strain NIES-144.</title>
        <authorList>
            <person name="Morimoto D."/>
            <person name="Nakagawa S."/>
            <person name="Yoshida T."/>
            <person name="Sawayama S."/>
        </authorList>
    </citation>
    <scope>NUCLEOTIDE SEQUENCE [LARGE SCALE GENOMIC DNA]</scope>
    <source>
        <strain evidence="2 3">NIES-144</strain>
    </source>
</reference>
<comment type="caution">
    <text evidence="2">The sequence shown here is derived from an EMBL/GenBank/DDBJ whole genome shotgun (WGS) entry which is preliminary data.</text>
</comment>
<keyword evidence="3" id="KW-1185">Reference proteome</keyword>
<feature type="region of interest" description="Disordered" evidence="1">
    <location>
        <begin position="48"/>
        <end position="88"/>
    </location>
</feature>
<dbReference type="AlphaFoldDB" id="A0A699Z923"/>
<gene>
    <name evidence="2" type="ORF">HaLaN_16034</name>
</gene>